<dbReference type="Proteomes" id="UP000662637">
    <property type="component" value="Unassembled WGS sequence"/>
</dbReference>
<protein>
    <submittedName>
        <fullName evidence="2">Uncharacterized protein</fullName>
    </submittedName>
</protein>
<reference evidence="1" key="2">
    <citation type="submission" date="2020-08" db="EMBL/GenBank/DDBJ databases">
        <authorList>
            <person name="Shumante A."/>
            <person name="Zimin A.V."/>
            <person name="Puiu D."/>
            <person name="Salzberg S.L."/>
        </authorList>
    </citation>
    <scope>NUCLEOTIDE SEQUENCE</scope>
    <source>
        <strain evidence="1">WC2-LM</strain>
        <tissue evidence="1">Liver</tissue>
    </source>
</reference>
<reference evidence="2 3" key="1">
    <citation type="submission" date="2019-04" db="EMBL/GenBank/DDBJ databases">
        <authorList>
            <person name="Alioto T."/>
            <person name="Alioto T."/>
        </authorList>
    </citation>
    <scope>NUCLEOTIDE SEQUENCE [LARGE SCALE GENOMIC DNA]</scope>
</reference>
<evidence type="ECO:0000313" key="1">
    <source>
        <dbReference type="EMBL" id="KAF7484839.1"/>
    </source>
</evidence>
<dbReference type="Proteomes" id="UP000335636">
    <property type="component" value="Unassembled WGS sequence"/>
</dbReference>
<dbReference type="AlphaFoldDB" id="A0A5E4CGF7"/>
<dbReference type="Gene3D" id="3.30.1010.10">
    <property type="entry name" value="Phosphatidylinositol 3-kinase Catalytic Subunit, Chain A, domain 4"/>
    <property type="match status" value="1"/>
</dbReference>
<evidence type="ECO:0000313" key="3">
    <source>
        <dbReference type="Proteomes" id="UP000335636"/>
    </source>
</evidence>
<dbReference type="EMBL" id="CABDUW010001355">
    <property type="protein sequence ID" value="VTJ80846.1"/>
    <property type="molecule type" value="Genomic_DNA"/>
</dbReference>
<sequence length="112" mass="12688">MCRSWPFSAPSSPSSSEMHVPSVALRFGLIMEAYFRGSTHHMKVLMKQAEALSKLNALSDFVKVSSQKTTKPQTKELMHLYMRQDTYLEALSPCSPHWTPARCWQKSGEPQA</sequence>
<dbReference type="EMBL" id="WJEC01000193">
    <property type="protein sequence ID" value="KAF7484839.1"/>
    <property type="molecule type" value="Genomic_DNA"/>
</dbReference>
<gene>
    <name evidence="1" type="ORF">GHT09_003550</name>
    <name evidence="2" type="ORF">MONAX_5E016500</name>
</gene>
<accession>A0A5E4CGF7</accession>
<organism evidence="2 3">
    <name type="scientific">Marmota monax</name>
    <name type="common">Woodchuck</name>
    <dbReference type="NCBI Taxonomy" id="9995"/>
    <lineage>
        <taxon>Eukaryota</taxon>
        <taxon>Metazoa</taxon>
        <taxon>Chordata</taxon>
        <taxon>Craniata</taxon>
        <taxon>Vertebrata</taxon>
        <taxon>Euteleostomi</taxon>
        <taxon>Mammalia</taxon>
        <taxon>Eutheria</taxon>
        <taxon>Euarchontoglires</taxon>
        <taxon>Glires</taxon>
        <taxon>Rodentia</taxon>
        <taxon>Sciuromorpha</taxon>
        <taxon>Sciuridae</taxon>
        <taxon>Xerinae</taxon>
        <taxon>Marmotini</taxon>
        <taxon>Marmota</taxon>
    </lineage>
</organism>
<name>A0A5E4CGF7_MARMO</name>
<keyword evidence="3" id="KW-1185">Reference proteome</keyword>
<evidence type="ECO:0000313" key="2">
    <source>
        <dbReference type="EMBL" id="VTJ80846.1"/>
    </source>
</evidence>
<proteinExistence type="predicted"/>